<feature type="signal peptide" evidence="1">
    <location>
        <begin position="1"/>
        <end position="24"/>
    </location>
</feature>
<dbReference type="AlphaFoldDB" id="B8LG48"/>
<feature type="chain" id="PRO_5002877212" evidence="1">
    <location>
        <begin position="25"/>
        <end position="110"/>
    </location>
</feature>
<evidence type="ECO:0000313" key="2">
    <source>
        <dbReference type="EMBL" id="ABQ41237.1"/>
    </source>
</evidence>
<reference evidence="2" key="1">
    <citation type="submission" date="2007-01" db="EMBL/GenBank/DDBJ databases">
        <authorList>
            <person name="Dai Z.-M."/>
            <person name="Zhu X.-J."/>
            <person name="Yang W.-J."/>
        </authorList>
    </citation>
    <scope>NUCLEOTIDE SEQUENCE</scope>
</reference>
<proteinExistence type="evidence at transcript level"/>
<accession>B8LG48</accession>
<organism evidence="2">
    <name type="scientific">Macrobrachium rosenbergii</name>
    <name type="common">Giant fresh water prawn</name>
    <dbReference type="NCBI Taxonomy" id="79674"/>
    <lineage>
        <taxon>Eukaryota</taxon>
        <taxon>Metazoa</taxon>
        <taxon>Ecdysozoa</taxon>
        <taxon>Arthropoda</taxon>
        <taxon>Crustacea</taxon>
        <taxon>Multicrustacea</taxon>
        <taxon>Malacostraca</taxon>
        <taxon>Eumalacostraca</taxon>
        <taxon>Eucarida</taxon>
        <taxon>Decapoda</taxon>
        <taxon>Pleocyemata</taxon>
        <taxon>Caridea</taxon>
        <taxon>Palaemonoidea</taxon>
        <taxon>Palaemonidae</taxon>
        <taxon>Macrobrachium</taxon>
    </lineage>
</organism>
<sequence length="110" mass="11552">MASSFKLISVMLMVAMGSILVSEAASGVQDAAIHDYPTVLEIIGSPRIKRSPHRAESGFYGSNRGMEADFFGDSGTYSTGYGLGGLSRLTGKFSGEGEFAGGAHSGRFYD</sequence>
<protein>
    <submittedName>
        <fullName evidence="2">Male reproductive-related protein Mar-Mrr</fullName>
    </submittedName>
</protein>
<reference evidence="2" key="2">
    <citation type="journal article" date="2009" name="Mol. Biotechnol.">
        <title>Full-length normalization subtractive hybridization: a novel method for generating differentially expressed cDNAs.</title>
        <authorList>
            <person name="Dai Z.M."/>
            <person name="Zhu X.J."/>
            <person name="Yang W.J."/>
        </authorList>
    </citation>
    <scope>NUCLEOTIDE SEQUENCE</scope>
</reference>
<evidence type="ECO:0000256" key="1">
    <source>
        <dbReference type="SAM" id="SignalP"/>
    </source>
</evidence>
<keyword evidence="1" id="KW-0732">Signal</keyword>
<name>B8LG48_MACRS</name>
<dbReference type="EMBL" id="EF364543">
    <property type="protein sequence ID" value="ABQ41237.1"/>
    <property type="molecule type" value="mRNA"/>
</dbReference>